<protein>
    <submittedName>
        <fullName evidence="9">ABC transporter permease</fullName>
    </submittedName>
</protein>
<proteinExistence type="inferred from homology"/>
<keyword evidence="4 7" id="KW-0812">Transmembrane</keyword>
<keyword evidence="10" id="KW-1185">Reference proteome</keyword>
<dbReference type="InterPro" id="IPR000515">
    <property type="entry name" value="MetI-like"/>
</dbReference>
<dbReference type="RefSeq" id="WP_022358658.1">
    <property type="nucleotide sequence ID" value="NZ_DBFBUD010000210.1"/>
</dbReference>
<feature type="transmembrane region" description="Helical" evidence="7">
    <location>
        <begin position="271"/>
        <end position="297"/>
    </location>
</feature>
<feature type="transmembrane region" description="Helical" evidence="7">
    <location>
        <begin position="99"/>
        <end position="121"/>
    </location>
</feature>
<evidence type="ECO:0000256" key="2">
    <source>
        <dbReference type="ARBA" id="ARBA00022448"/>
    </source>
</evidence>
<keyword evidence="6 7" id="KW-0472">Membrane</keyword>
<dbReference type="SUPFAM" id="SSF161098">
    <property type="entry name" value="MetI-like"/>
    <property type="match status" value="1"/>
</dbReference>
<feature type="transmembrane region" description="Helical" evidence="7">
    <location>
        <begin position="128"/>
        <end position="148"/>
    </location>
</feature>
<feature type="transmembrane region" description="Helical" evidence="7">
    <location>
        <begin position="225"/>
        <end position="251"/>
    </location>
</feature>
<keyword evidence="5 7" id="KW-1133">Transmembrane helix</keyword>
<evidence type="ECO:0000313" key="10">
    <source>
        <dbReference type="Proteomes" id="UP000241048"/>
    </source>
</evidence>
<name>A0A2T3FTP4_9CLOT</name>
<keyword evidence="2 7" id="KW-0813">Transport</keyword>
<reference evidence="9 10" key="1">
    <citation type="submission" date="2018-03" db="EMBL/GenBank/DDBJ databases">
        <title>Lachnoclostridium SNUG30386 gen.nov., sp.nov., isolated from human faeces.</title>
        <authorList>
            <person name="Seo B."/>
            <person name="Jeon K."/>
            <person name="Ko G."/>
        </authorList>
    </citation>
    <scope>NUCLEOTIDE SEQUENCE [LARGE SCALE GENOMIC DNA]</scope>
    <source>
        <strain evidence="9 10">SNUG30386</strain>
    </source>
</reference>
<dbReference type="CDD" id="cd06261">
    <property type="entry name" value="TM_PBP2"/>
    <property type="match status" value="1"/>
</dbReference>
<evidence type="ECO:0000256" key="4">
    <source>
        <dbReference type="ARBA" id="ARBA00022692"/>
    </source>
</evidence>
<accession>A0A2T3FTP4</accession>
<dbReference type="AlphaFoldDB" id="A0A2T3FTP4"/>
<dbReference type="PROSITE" id="PS50928">
    <property type="entry name" value="ABC_TM1"/>
    <property type="match status" value="1"/>
</dbReference>
<dbReference type="PANTHER" id="PTHR43163">
    <property type="entry name" value="DIPEPTIDE TRANSPORT SYSTEM PERMEASE PROTEIN DPPB-RELATED"/>
    <property type="match status" value="1"/>
</dbReference>
<sequence>MKKYILKRVGISIVTVFVLVSVVFFLARLMPGGPFNDPKMSATAKANLSAYYGFDKPLLQQYLTYLNNLIHGNFGFSTKYPSRTVNDLLAGAFPYSADLGIRALCFAISFGLVFGIISALNRGNKIDLIFVIVAVFGTSVPDFIMGALLQHFFAVKWGLFPIAQYKGFSYTILPSIGLGFYTMASVSRIMRASMLEVVQQDYIKTARSKGISKFRVTWKHQIRNAIMPVVTILGPTVAAVLTGTFVIESLFAIPGMGKYYVESVQNNDYSLILGMTAFYGTFLVFCNMVVDILYGVIDPRVRIGGK</sequence>
<evidence type="ECO:0000256" key="6">
    <source>
        <dbReference type="ARBA" id="ARBA00023136"/>
    </source>
</evidence>
<dbReference type="PANTHER" id="PTHR43163:SF6">
    <property type="entry name" value="DIPEPTIDE TRANSPORT SYSTEM PERMEASE PROTEIN DPPB-RELATED"/>
    <property type="match status" value="1"/>
</dbReference>
<dbReference type="Pfam" id="PF00528">
    <property type="entry name" value="BPD_transp_1"/>
    <property type="match status" value="1"/>
</dbReference>
<organism evidence="9 10">
    <name type="scientific">Clostridium fessum</name>
    <dbReference type="NCBI Taxonomy" id="2126740"/>
    <lineage>
        <taxon>Bacteria</taxon>
        <taxon>Bacillati</taxon>
        <taxon>Bacillota</taxon>
        <taxon>Clostridia</taxon>
        <taxon>Eubacteriales</taxon>
        <taxon>Clostridiaceae</taxon>
        <taxon>Clostridium</taxon>
    </lineage>
</organism>
<evidence type="ECO:0000256" key="5">
    <source>
        <dbReference type="ARBA" id="ARBA00022989"/>
    </source>
</evidence>
<dbReference type="Gene3D" id="1.10.3720.10">
    <property type="entry name" value="MetI-like"/>
    <property type="match status" value="1"/>
</dbReference>
<comment type="subcellular location">
    <subcellularLocation>
        <location evidence="1 7">Cell membrane</location>
        <topology evidence="1 7">Multi-pass membrane protein</topology>
    </subcellularLocation>
</comment>
<feature type="domain" description="ABC transmembrane type-1" evidence="8">
    <location>
        <begin position="93"/>
        <end position="294"/>
    </location>
</feature>
<gene>
    <name evidence="9" type="ORF">C7U56_01440</name>
</gene>
<dbReference type="InterPro" id="IPR035906">
    <property type="entry name" value="MetI-like_sf"/>
</dbReference>
<feature type="transmembrane region" description="Helical" evidence="7">
    <location>
        <begin position="168"/>
        <end position="186"/>
    </location>
</feature>
<evidence type="ECO:0000256" key="3">
    <source>
        <dbReference type="ARBA" id="ARBA00022475"/>
    </source>
</evidence>
<dbReference type="GO" id="GO:0055085">
    <property type="term" value="P:transmembrane transport"/>
    <property type="evidence" value="ECO:0007669"/>
    <property type="project" value="InterPro"/>
</dbReference>
<evidence type="ECO:0000256" key="7">
    <source>
        <dbReference type="RuleBase" id="RU363032"/>
    </source>
</evidence>
<keyword evidence="3" id="KW-1003">Cell membrane</keyword>
<comment type="similarity">
    <text evidence="7">Belongs to the binding-protein-dependent transport system permease family.</text>
</comment>
<dbReference type="Proteomes" id="UP000241048">
    <property type="component" value="Unassembled WGS sequence"/>
</dbReference>
<evidence type="ECO:0000313" key="9">
    <source>
        <dbReference type="EMBL" id="PST38650.1"/>
    </source>
</evidence>
<evidence type="ECO:0000259" key="8">
    <source>
        <dbReference type="PROSITE" id="PS50928"/>
    </source>
</evidence>
<dbReference type="EMBL" id="PYLO01000001">
    <property type="protein sequence ID" value="PST38650.1"/>
    <property type="molecule type" value="Genomic_DNA"/>
</dbReference>
<feature type="transmembrane region" description="Helical" evidence="7">
    <location>
        <begin position="9"/>
        <end position="30"/>
    </location>
</feature>
<evidence type="ECO:0000256" key="1">
    <source>
        <dbReference type="ARBA" id="ARBA00004651"/>
    </source>
</evidence>
<dbReference type="GO" id="GO:0005886">
    <property type="term" value="C:plasma membrane"/>
    <property type="evidence" value="ECO:0007669"/>
    <property type="project" value="UniProtKB-SubCell"/>
</dbReference>
<comment type="caution">
    <text evidence="9">The sequence shown here is derived from an EMBL/GenBank/DDBJ whole genome shotgun (WGS) entry which is preliminary data.</text>
</comment>